<sequence length="470" mass="49625">MTRPSDPRRRQSPPGVRQGDPGAPWTPQARTRQAVAGQAGAERARPGQAWAPPQPRDSPGRSGRSEVHGRRTRPVGQSTLWSDPSLGPQPLRAAWTPIPTQDPEADKTRLRPRRPAAEPAAPPEHGDGSRRKTARRRSALGWFVHRYGWRAYALPVLVALTVVVIVQVARGPVGPVLAGGPDPSISQQVPGTAGAVSVPTTVVVTTTQLQTPSGSASAGAPGPPRASSAPPSSALPTAPSASGSGPAGPDPNGAWARTLKAGDLPIGAAFTTKGAGTYHTVPGRTGAIGSGPQKLTFTVEVENGVQTTEQDKEFAASVVATLSDPRSWIAGGEYTLQRVDSGTPSFRVSLSSQMTTRAMCGYTIKLEASCYNSSRDNRVVINDSRWTRGAISFNGDIGSYRVYAINHEVGHRLAFHHQPCTEQGGLAPVMMQQSFSTANDDLHPLDVQNIPEDGLVCKFNPYPYPRGSVG</sequence>
<evidence type="ECO:0000256" key="1">
    <source>
        <dbReference type="SAM" id="MobiDB-lite"/>
    </source>
</evidence>
<keyword evidence="2" id="KW-0812">Transmembrane</keyword>
<feature type="transmembrane region" description="Helical" evidence="2">
    <location>
        <begin position="151"/>
        <end position="169"/>
    </location>
</feature>
<dbReference type="RefSeq" id="WP_353647648.1">
    <property type="nucleotide sequence ID" value="NZ_CP159218.1"/>
</dbReference>
<feature type="domain" description="DUF3152" evidence="3">
    <location>
        <begin position="264"/>
        <end position="465"/>
    </location>
</feature>
<evidence type="ECO:0000259" key="3">
    <source>
        <dbReference type="Pfam" id="PF11350"/>
    </source>
</evidence>
<gene>
    <name evidence="4" type="ORF">ABLG96_12145</name>
</gene>
<dbReference type="EMBL" id="CP159218">
    <property type="protein sequence ID" value="XCG62033.1"/>
    <property type="molecule type" value="Genomic_DNA"/>
</dbReference>
<reference evidence="4" key="1">
    <citation type="submission" date="2024-05" db="EMBL/GenBank/DDBJ databases">
        <authorList>
            <person name="Cai S.Y."/>
            <person name="Jin L.M."/>
            <person name="Li H.R."/>
        </authorList>
    </citation>
    <scope>NUCLEOTIDE SEQUENCE</scope>
    <source>
        <strain evidence="4">A5-74</strain>
    </source>
</reference>
<evidence type="ECO:0000256" key="2">
    <source>
        <dbReference type="SAM" id="Phobius"/>
    </source>
</evidence>
<name>A0AAU8DIV3_9ACTN</name>
<accession>A0AAU8DIV3</accession>
<organism evidence="4">
    <name type="scientific">Nakamurella sp. A5-74</name>
    <dbReference type="NCBI Taxonomy" id="3158264"/>
    <lineage>
        <taxon>Bacteria</taxon>
        <taxon>Bacillati</taxon>
        <taxon>Actinomycetota</taxon>
        <taxon>Actinomycetes</taxon>
        <taxon>Nakamurellales</taxon>
        <taxon>Nakamurellaceae</taxon>
        <taxon>Nakamurella</taxon>
    </lineage>
</organism>
<feature type="region of interest" description="Disordered" evidence="1">
    <location>
        <begin position="1"/>
        <end position="134"/>
    </location>
</feature>
<dbReference type="Pfam" id="PF11350">
    <property type="entry name" value="DUF3152"/>
    <property type="match status" value="1"/>
</dbReference>
<feature type="region of interest" description="Disordered" evidence="1">
    <location>
        <begin position="209"/>
        <end position="257"/>
    </location>
</feature>
<dbReference type="SUPFAM" id="SSF55486">
    <property type="entry name" value="Metalloproteases ('zincins'), catalytic domain"/>
    <property type="match status" value="1"/>
</dbReference>
<dbReference type="AlphaFoldDB" id="A0AAU8DIV3"/>
<feature type="compositionally biased region" description="Low complexity" evidence="1">
    <location>
        <begin position="209"/>
        <end position="244"/>
    </location>
</feature>
<dbReference type="InterPro" id="IPR022603">
    <property type="entry name" value="DUF3152"/>
</dbReference>
<protein>
    <submittedName>
        <fullName evidence="4">DUF3152 domain-containing protein</fullName>
    </submittedName>
</protein>
<evidence type="ECO:0000313" key="4">
    <source>
        <dbReference type="EMBL" id="XCG62033.1"/>
    </source>
</evidence>
<keyword evidence="2" id="KW-1133">Transmembrane helix</keyword>
<proteinExistence type="predicted"/>
<keyword evidence="2" id="KW-0472">Membrane</keyword>